<proteinExistence type="predicted"/>
<name>A0A150LED5_9BACI</name>
<evidence type="ECO:0000313" key="2">
    <source>
        <dbReference type="Proteomes" id="UP000075683"/>
    </source>
</evidence>
<gene>
    <name evidence="1" type="ORF">B4135_3381</name>
</gene>
<sequence>MKNAKKQEPVSRTCFRPCRISNGKNPEKFYARRLNLLKKLAGKLLRRAKY</sequence>
<dbReference type="Proteomes" id="UP000075683">
    <property type="component" value="Unassembled WGS sequence"/>
</dbReference>
<dbReference type="AlphaFoldDB" id="A0A150LED5"/>
<reference evidence="1 2" key="1">
    <citation type="submission" date="2016-01" db="EMBL/GenBank/DDBJ databases">
        <title>Draft Genome Sequences of Seven Thermophilic Sporeformers Isolated from Foods.</title>
        <authorList>
            <person name="Berendsen E.M."/>
            <person name="Wells-Bennik M.H."/>
            <person name="Krawcyk A.O."/>
            <person name="De Jong A."/>
            <person name="Holsappel S."/>
            <person name="Eijlander R.T."/>
            <person name="Kuipers O.P."/>
        </authorList>
    </citation>
    <scope>NUCLEOTIDE SEQUENCE [LARGE SCALE GENOMIC DNA]</scope>
    <source>
        <strain evidence="1 2">B4135</strain>
    </source>
</reference>
<organism evidence="1 2">
    <name type="scientific">Caldibacillus debilis</name>
    <dbReference type="NCBI Taxonomy" id="301148"/>
    <lineage>
        <taxon>Bacteria</taxon>
        <taxon>Bacillati</taxon>
        <taxon>Bacillota</taxon>
        <taxon>Bacilli</taxon>
        <taxon>Bacillales</taxon>
        <taxon>Bacillaceae</taxon>
        <taxon>Caldibacillus</taxon>
    </lineage>
</organism>
<evidence type="ECO:0000313" key="1">
    <source>
        <dbReference type="EMBL" id="KYD10580.1"/>
    </source>
</evidence>
<dbReference type="STRING" id="301148.B4135_3381"/>
<accession>A0A150LED5</accession>
<comment type="caution">
    <text evidence="1">The sequence shown here is derived from an EMBL/GenBank/DDBJ whole genome shotgun (WGS) entry which is preliminary data.</text>
</comment>
<protein>
    <submittedName>
        <fullName evidence="1">Uncharacterized protein</fullName>
    </submittedName>
</protein>
<dbReference type="EMBL" id="LQYT01000117">
    <property type="protein sequence ID" value="KYD10580.1"/>
    <property type="molecule type" value="Genomic_DNA"/>
</dbReference>